<dbReference type="InterPro" id="IPR002654">
    <property type="entry name" value="Glyco_trans_25"/>
</dbReference>
<keyword evidence="3" id="KW-1185">Reference proteome</keyword>
<reference evidence="2 3" key="1">
    <citation type="journal article" date="2010" name="J. Bacteriol.">
        <title>Genome sequence of Fulvimarina pelagi HTCC2506T, a Mn(II)-oxidizing alphaproteobacterium possessing an aerobic anoxygenic photosynthetic gene cluster and Xanthorhodopsin.</title>
        <authorList>
            <person name="Kang I."/>
            <person name="Oh H.M."/>
            <person name="Lim S.I."/>
            <person name="Ferriera S."/>
            <person name="Giovannoni S.J."/>
            <person name="Cho J.C."/>
        </authorList>
    </citation>
    <scope>NUCLEOTIDE SEQUENCE [LARGE SCALE GENOMIC DNA]</scope>
    <source>
        <strain evidence="2 3">HTCC2506</strain>
    </source>
</reference>
<evidence type="ECO:0000313" key="2">
    <source>
        <dbReference type="EMBL" id="EAU42892.1"/>
    </source>
</evidence>
<name>Q0G622_9HYPH</name>
<accession>Q0G622</accession>
<feature type="domain" description="Glycosyl transferase family 25" evidence="1">
    <location>
        <begin position="2"/>
        <end position="166"/>
    </location>
</feature>
<dbReference type="GO" id="GO:0016740">
    <property type="term" value="F:transferase activity"/>
    <property type="evidence" value="ECO:0007669"/>
    <property type="project" value="UniProtKB-KW"/>
</dbReference>
<gene>
    <name evidence="2" type="ORF">FP2506_08621</name>
</gene>
<dbReference type="RefSeq" id="WP_007066866.1">
    <property type="nucleotide sequence ID" value="NZ_DS022272.1"/>
</dbReference>
<keyword evidence="2" id="KW-0808">Transferase</keyword>
<organism evidence="2 3">
    <name type="scientific">Fulvimarina pelagi HTCC2506</name>
    <dbReference type="NCBI Taxonomy" id="314231"/>
    <lineage>
        <taxon>Bacteria</taxon>
        <taxon>Pseudomonadati</taxon>
        <taxon>Pseudomonadota</taxon>
        <taxon>Alphaproteobacteria</taxon>
        <taxon>Hyphomicrobiales</taxon>
        <taxon>Aurantimonadaceae</taxon>
        <taxon>Fulvimarina</taxon>
    </lineage>
</organism>
<evidence type="ECO:0000313" key="3">
    <source>
        <dbReference type="Proteomes" id="UP000004310"/>
    </source>
</evidence>
<dbReference type="EMBL" id="AATP01000001">
    <property type="protein sequence ID" value="EAU42892.1"/>
    <property type="molecule type" value="Genomic_DNA"/>
</dbReference>
<dbReference type="HOGENOM" id="CLU_071269_1_1_5"/>
<protein>
    <submittedName>
        <fullName evidence="2">Glycosyl transferase, family 25</fullName>
    </submittedName>
</protein>
<dbReference type="Pfam" id="PF01755">
    <property type="entry name" value="Glyco_transf_25"/>
    <property type="match status" value="1"/>
</dbReference>
<proteinExistence type="predicted"/>
<evidence type="ECO:0000259" key="1">
    <source>
        <dbReference type="Pfam" id="PF01755"/>
    </source>
</evidence>
<comment type="caution">
    <text evidence="2">The sequence shown here is derived from an EMBL/GenBank/DDBJ whole genome shotgun (WGS) entry which is preliminary data.</text>
</comment>
<dbReference type="AlphaFoldDB" id="Q0G622"/>
<sequence>MVPAYYINLDRARERRDFMERQAERLGLRLSRFSALSAEDVDETRFTALAGLWERPMTRVEVAVLLSHASLWQKVADDDAPLAIFEDDAVLSPRLPEFLREPLPAYDLINLEYFARRKFFRRYASDGRMSDIARDKAGAAAYLLSPDGARKALAAIENHAAPADAFLYASGRLEMTQVEPALAVQAEVLSAKGIDPGVATVTQIHEPRGRLAPTSDNWVYGWRRTLTQLRLVPLHVGRGTFYEFREPRVDLSEFAPDQSSS</sequence>
<dbReference type="STRING" id="217511.GCA_001463845_00491"/>
<dbReference type="CDD" id="cd06532">
    <property type="entry name" value="Glyco_transf_25"/>
    <property type="match status" value="1"/>
</dbReference>
<dbReference type="eggNOG" id="COG3306">
    <property type="taxonomic scope" value="Bacteria"/>
</dbReference>
<dbReference type="Proteomes" id="UP000004310">
    <property type="component" value="Unassembled WGS sequence"/>
</dbReference>